<dbReference type="RefSeq" id="WP_262840705.1">
    <property type="nucleotide sequence ID" value="NZ_JANZYP010000002.1"/>
</dbReference>
<comment type="caution">
    <text evidence="1">The sequence shown here is derived from an EMBL/GenBank/DDBJ whole genome shotgun (WGS) entry which is preliminary data.</text>
</comment>
<gene>
    <name evidence="1" type="ORF">ACFO8L_17700</name>
</gene>
<reference evidence="2" key="1">
    <citation type="journal article" date="2019" name="Int. J. Syst. Evol. Microbiol.">
        <title>The Global Catalogue of Microorganisms (GCM) 10K type strain sequencing project: providing services to taxonomists for standard genome sequencing and annotation.</title>
        <authorList>
            <consortium name="The Broad Institute Genomics Platform"/>
            <consortium name="The Broad Institute Genome Sequencing Center for Infectious Disease"/>
            <person name="Wu L."/>
            <person name="Ma J."/>
        </authorList>
    </citation>
    <scope>NUCLEOTIDE SEQUENCE [LARGE SCALE GENOMIC DNA]</scope>
    <source>
        <strain evidence="2">CCUG 49560</strain>
    </source>
</reference>
<dbReference type="Proteomes" id="UP001595891">
    <property type="component" value="Unassembled WGS sequence"/>
</dbReference>
<organism evidence="1 2">
    <name type="scientific">Sphaerisporangium corydalis</name>
    <dbReference type="NCBI Taxonomy" id="1441875"/>
    <lineage>
        <taxon>Bacteria</taxon>
        <taxon>Bacillati</taxon>
        <taxon>Actinomycetota</taxon>
        <taxon>Actinomycetes</taxon>
        <taxon>Streptosporangiales</taxon>
        <taxon>Streptosporangiaceae</taxon>
        <taxon>Sphaerisporangium</taxon>
    </lineage>
</organism>
<dbReference type="EMBL" id="JBHSFN010000010">
    <property type="protein sequence ID" value="MFC4587931.1"/>
    <property type="molecule type" value="Genomic_DNA"/>
</dbReference>
<evidence type="ECO:0000313" key="1">
    <source>
        <dbReference type="EMBL" id="MFC4587931.1"/>
    </source>
</evidence>
<protein>
    <recommendedName>
        <fullName evidence="3">Secreted protein</fullName>
    </recommendedName>
</protein>
<evidence type="ECO:0000313" key="2">
    <source>
        <dbReference type="Proteomes" id="UP001595891"/>
    </source>
</evidence>
<accession>A0ABV9EEH0</accession>
<sequence>MNPHLEVFVRKVITHTLVGLFLASTGIAVTAEAAQAAGPCTRASYTNWSARWTCGSSGGGEFRATIRCLDNNGYPYTYYDRYGAWRPAGDAYGSVARCDFSNDQRMSDGAQTR</sequence>
<evidence type="ECO:0008006" key="3">
    <source>
        <dbReference type="Google" id="ProtNLM"/>
    </source>
</evidence>
<keyword evidence="2" id="KW-1185">Reference proteome</keyword>
<proteinExistence type="predicted"/>
<name>A0ABV9EEH0_9ACTN</name>